<evidence type="ECO:0000256" key="1">
    <source>
        <dbReference type="SAM" id="Phobius"/>
    </source>
</evidence>
<organism evidence="2 3">
    <name type="scientific">Streblomastix strix</name>
    <dbReference type="NCBI Taxonomy" id="222440"/>
    <lineage>
        <taxon>Eukaryota</taxon>
        <taxon>Metamonada</taxon>
        <taxon>Preaxostyla</taxon>
        <taxon>Oxymonadida</taxon>
        <taxon>Streblomastigidae</taxon>
        <taxon>Streblomastix</taxon>
    </lineage>
</organism>
<sequence>MKKFMSGSITLQHPPNWGKLSTTLLIGIIVGSVVIVASIVIIVIIAVVKKQFQQTENLGNYRLIQRTSYRSI</sequence>
<comment type="caution">
    <text evidence="2">The sequence shown here is derived from an EMBL/GenBank/DDBJ whole genome shotgun (WGS) entry which is preliminary data.</text>
</comment>
<dbReference type="EMBL" id="SNRW01006811">
    <property type="protein sequence ID" value="KAA6382389.1"/>
    <property type="molecule type" value="Genomic_DNA"/>
</dbReference>
<dbReference type="Proteomes" id="UP000324800">
    <property type="component" value="Unassembled WGS sequence"/>
</dbReference>
<keyword evidence="1" id="KW-0472">Membrane</keyword>
<gene>
    <name evidence="2" type="ORF">EZS28_022083</name>
</gene>
<evidence type="ECO:0000313" key="3">
    <source>
        <dbReference type="Proteomes" id="UP000324800"/>
    </source>
</evidence>
<dbReference type="AlphaFoldDB" id="A0A5J4VJ43"/>
<feature type="transmembrane region" description="Helical" evidence="1">
    <location>
        <begin position="20"/>
        <end position="48"/>
    </location>
</feature>
<name>A0A5J4VJ43_9EUKA</name>
<keyword evidence="1" id="KW-1133">Transmembrane helix</keyword>
<accession>A0A5J4VJ43</accession>
<evidence type="ECO:0000313" key="2">
    <source>
        <dbReference type="EMBL" id="KAA6382389.1"/>
    </source>
</evidence>
<protein>
    <submittedName>
        <fullName evidence="2">Uncharacterized protein</fullName>
    </submittedName>
</protein>
<reference evidence="2 3" key="1">
    <citation type="submission" date="2019-03" db="EMBL/GenBank/DDBJ databases">
        <title>Single cell metagenomics reveals metabolic interactions within the superorganism composed of flagellate Streblomastix strix and complex community of Bacteroidetes bacteria on its surface.</title>
        <authorList>
            <person name="Treitli S.C."/>
            <person name="Kolisko M."/>
            <person name="Husnik F."/>
            <person name="Keeling P."/>
            <person name="Hampl V."/>
        </authorList>
    </citation>
    <scope>NUCLEOTIDE SEQUENCE [LARGE SCALE GENOMIC DNA]</scope>
    <source>
        <strain evidence="2">ST1C</strain>
    </source>
</reference>
<proteinExistence type="predicted"/>
<keyword evidence="1" id="KW-0812">Transmembrane</keyword>